<protein>
    <recommendedName>
        <fullName evidence="13">8-oxo-dGTP diphosphatase</fullName>
        <ecNumber evidence="12">3.6.1.55</ecNumber>
    </recommendedName>
    <alternativeName>
        <fullName evidence="16">7,8-dihydro-8-oxoguanine-triphosphatase</fullName>
    </alternativeName>
    <alternativeName>
        <fullName evidence="15">Mutator protein MutT</fullName>
    </alternativeName>
    <alternativeName>
        <fullName evidence="14">dGTP pyrophosphohydrolase</fullName>
    </alternativeName>
</protein>
<evidence type="ECO:0000256" key="2">
    <source>
        <dbReference type="ARBA" id="ARBA00005582"/>
    </source>
</evidence>
<dbReference type="InterPro" id="IPR003561">
    <property type="entry name" value="Mutator_MutT"/>
</dbReference>
<feature type="binding site" evidence="17">
    <location>
        <position position="40"/>
    </location>
    <ligand>
        <name>8-oxo-dGTP</name>
        <dbReference type="ChEBI" id="CHEBI:77896"/>
    </ligand>
</feature>
<evidence type="ECO:0000256" key="17">
    <source>
        <dbReference type="PIRSR" id="PIRSR603561-1"/>
    </source>
</evidence>
<dbReference type="CDD" id="cd03425">
    <property type="entry name" value="NUDIX_MutT_NudA_like"/>
    <property type="match status" value="1"/>
</dbReference>
<dbReference type="PROSITE" id="PS51462">
    <property type="entry name" value="NUDIX"/>
    <property type="match status" value="1"/>
</dbReference>
<keyword evidence="22" id="KW-1185">Reference proteome</keyword>
<keyword evidence="9" id="KW-0234">DNA repair</keyword>
<dbReference type="KEGG" id="fbl:Fbal_0356"/>
<keyword evidence="5 18" id="KW-0479">Metal-binding</keyword>
<evidence type="ECO:0000256" key="4">
    <source>
        <dbReference type="ARBA" id="ARBA00022705"/>
    </source>
</evidence>
<dbReference type="GO" id="GO:0006281">
    <property type="term" value="P:DNA repair"/>
    <property type="evidence" value="ECO:0007669"/>
    <property type="project" value="UniProtKB-KW"/>
</dbReference>
<keyword evidence="8 18" id="KW-0460">Magnesium</keyword>
<dbReference type="OrthoDB" id="9810648at2"/>
<accession>E1SN71</accession>
<dbReference type="GO" id="GO:0008413">
    <property type="term" value="F:8-oxo-7,8-dihydroguanosine triphosphate pyrophosphatase activity"/>
    <property type="evidence" value="ECO:0007669"/>
    <property type="project" value="InterPro"/>
</dbReference>
<feature type="binding site" evidence="17">
    <location>
        <begin position="46"/>
        <end position="49"/>
    </location>
    <ligand>
        <name>8-oxo-dGTP</name>
        <dbReference type="ChEBI" id="CHEBI:77896"/>
    </ligand>
</feature>
<comment type="similarity">
    <text evidence="2">Belongs to the Nudix hydrolase family.</text>
</comment>
<keyword evidence="7 21" id="KW-0378">Hydrolase</keyword>
<evidence type="ECO:0000256" key="6">
    <source>
        <dbReference type="ARBA" id="ARBA00022763"/>
    </source>
</evidence>
<keyword evidence="19" id="KW-1133">Transmembrane helix</keyword>
<evidence type="ECO:0000256" key="13">
    <source>
        <dbReference type="ARBA" id="ARBA00040794"/>
    </source>
</evidence>
<comment type="catalytic activity">
    <reaction evidence="11">
        <text>8-oxo-GTP + H2O = 8-oxo-GMP + diphosphate + H(+)</text>
        <dbReference type="Rhea" id="RHEA:67616"/>
        <dbReference type="ChEBI" id="CHEBI:15377"/>
        <dbReference type="ChEBI" id="CHEBI:15378"/>
        <dbReference type="ChEBI" id="CHEBI:33019"/>
        <dbReference type="ChEBI" id="CHEBI:143553"/>
        <dbReference type="ChEBI" id="CHEBI:145694"/>
    </reaction>
</comment>
<dbReference type="PANTHER" id="PTHR47707">
    <property type="entry name" value="8-OXO-DGTP DIPHOSPHATASE"/>
    <property type="match status" value="1"/>
</dbReference>
<evidence type="ECO:0000256" key="18">
    <source>
        <dbReference type="PIRSR" id="PIRSR603561-2"/>
    </source>
</evidence>
<dbReference type="InterPro" id="IPR000086">
    <property type="entry name" value="NUDIX_hydrolase_dom"/>
</dbReference>
<dbReference type="NCBIfam" id="TIGR00586">
    <property type="entry name" value="mutt"/>
    <property type="match status" value="1"/>
</dbReference>
<comment type="cofactor">
    <cofactor evidence="1 18">
        <name>Mg(2+)</name>
        <dbReference type="ChEBI" id="CHEBI:18420"/>
    </cofactor>
</comment>
<evidence type="ECO:0000256" key="10">
    <source>
        <dbReference type="ARBA" id="ARBA00035861"/>
    </source>
</evidence>
<feature type="binding site" evidence="18">
    <location>
        <position position="49"/>
    </location>
    <ligand>
        <name>Mg(2+)</name>
        <dbReference type="ChEBI" id="CHEBI:18420"/>
    </ligand>
</feature>
<dbReference type="Proteomes" id="UP000006683">
    <property type="component" value="Chromosome"/>
</dbReference>
<evidence type="ECO:0000313" key="21">
    <source>
        <dbReference type="EMBL" id="ADN74570.1"/>
    </source>
</evidence>
<evidence type="ECO:0000256" key="19">
    <source>
        <dbReference type="SAM" id="Phobius"/>
    </source>
</evidence>
<dbReference type="eggNOG" id="COG1051">
    <property type="taxonomic scope" value="Bacteria"/>
</dbReference>
<dbReference type="PRINTS" id="PR00502">
    <property type="entry name" value="NUDIXFAMILY"/>
</dbReference>
<evidence type="ECO:0000256" key="14">
    <source>
        <dbReference type="ARBA" id="ARBA00041592"/>
    </source>
</evidence>
<keyword evidence="3" id="KW-0515">Mutator protein</keyword>
<evidence type="ECO:0000256" key="16">
    <source>
        <dbReference type="ARBA" id="ARBA00042798"/>
    </source>
</evidence>
<dbReference type="InterPro" id="IPR020476">
    <property type="entry name" value="Nudix_hydrolase"/>
</dbReference>
<dbReference type="HOGENOM" id="CLU_037162_19_2_6"/>
<dbReference type="PANTHER" id="PTHR47707:SF1">
    <property type="entry name" value="NUDIX HYDROLASE FAMILY PROTEIN"/>
    <property type="match status" value="1"/>
</dbReference>
<evidence type="ECO:0000256" key="15">
    <source>
        <dbReference type="ARBA" id="ARBA00041979"/>
    </source>
</evidence>
<proteinExistence type="inferred from homology"/>
<evidence type="ECO:0000259" key="20">
    <source>
        <dbReference type="PROSITE" id="PS51462"/>
    </source>
</evidence>
<dbReference type="InterPro" id="IPR047127">
    <property type="entry name" value="MutT-like"/>
</dbReference>
<evidence type="ECO:0000313" key="22">
    <source>
        <dbReference type="Proteomes" id="UP000006683"/>
    </source>
</evidence>
<keyword evidence="4" id="KW-0235">DNA replication</keyword>
<keyword evidence="6" id="KW-0227">DNA damage</keyword>
<sequence length="142" mass="15449">MAALFYGTNESNDMAIVQVAIGLVVIDGAVLVAKRHKDQHQGGLWEFPGGKVEPGETPEQAVIRECQEEVGLTLSQPELFDYIEHDYGDRQVQLSAFLATAAEGEAHGREGNPLRWCPISELAQLPMPAANGRLIEKLLAAQ</sequence>
<dbReference type="GO" id="GO:0035539">
    <property type="term" value="F:8-oxo-7,8-dihydrodeoxyguanosine triphosphate pyrophosphatase activity"/>
    <property type="evidence" value="ECO:0007669"/>
    <property type="project" value="UniProtKB-EC"/>
</dbReference>
<dbReference type="GO" id="GO:0044716">
    <property type="term" value="F:8-oxo-GDP phosphatase activity"/>
    <property type="evidence" value="ECO:0007669"/>
    <property type="project" value="TreeGrafter"/>
</dbReference>
<feature type="binding site" evidence="17">
    <location>
        <position position="131"/>
    </location>
    <ligand>
        <name>8-oxo-dGTP</name>
        <dbReference type="ChEBI" id="CHEBI:77896"/>
    </ligand>
</feature>
<gene>
    <name evidence="21" type="ordered locus">Fbal_0356</name>
</gene>
<evidence type="ECO:0000256" key="5">
    <source>
        <dbReference type="ARBA" id="ARBA00022723"/>
    </source>
</evidence>
<comment type="catalytic activity">
    <reaction evidence="10">
        <text>8-oxo-dGTP + H2O = 8-oxo-dGMP + diphosphate + H(+)</text>
        <dbReference type="Rhea" id="RHEA:31575"/>
        <dbReference type="ChEBI" id="CHEBI:15377"/>
        <dbReference type="ChEBI" id="CHEBI:15378"/>
        <dbReference type="ChEBI" id="CHEBI:33019"/>
        <dbReference type="ChEBI" id="CHEBI:63224"/>
        <dbReference type="ChEBI" id="CHEBI:77896"/>
        <dbReference type="EC" id="3.6.1.55"/>
    </reaction>
</comment>
<name>E1SN71_FERBD</name>
<evidence type="ECO:0000256" key="1">
    <source>
        <dbReference type="ARBA" id="ARBA00001946"/>
    </source>
</evidence>
<dbReference type="EMBL" id="CP002209">
    <property type="protein sequence ID" value="ADN74570.1"/>
    <property type="molecule type" value="Genomic_DNA"/>
</dbReference>
<keyword evidence="19" id="KW-0812">Transmembrane</keyword>
<reference evidence="21 22" key="1">
    <citation type="journal article" date="2010" name="Stand. Genomic Sci.">
        <title>Complete genome sequence of Ferrimonas balearica type strain (PAT).</title>
        <authorList>
            <person name="Nolan M."/>
            <person name="Sikorski J."/>
            <person name="Davenport K."/>
            <person name="Lucas S."/>
            <person name="Glavina Del Rio T."/>
            <person name="Tice H."/>
            <person name="Cheng J."/>
            <person name="Goodwin L."/>
            <person name="Pitluck S."/>
            <person name="Liolios K."/>
            <person name="Ivanova N."/>
            <person name="Mavromatis K."/>
            <person name="Ovchinnikova G."/>
            <person name="Pati A."/>
            <person name="Chen A."/>
            <person name="Palaniappan K."/>
            <person name="Land M."/>
            <person name="Hauser L."/>
            <person name="Chang Y."/>
            <person name="Jeffries C."/>
            <person name="Tapia R."/>
            <person name="Brettin T."/>
            <person name="Detter J."/>
            <person name="Han C."/>
            <person name="Yasawong M."/>
            <person name="Rohde M."/>
            <person name="Tindall B."/>
            <person name="Goker M."/>
            <person name="Woyke T."/>
            <person name="Bristow J."/>
            <person name="Eisen J."/>
            <person name="Markowitz V."/>
            <person name="Hugenholtz P."/>
            <person name="Kyrpides N."/>
            <person name="Klenk H."/>
            <person name="Lapidus A."/>
        </authorList>
    </citation>
    <scope>NUCLEOTIDE SEQUENCE [LARGE SCALE GENOMIC DNA]</scope>
    <source>
        <strain evidence="22">DSM 9799 / CCM 4581 / KCTC 23876 / PAT</strain>
    </source>
</reference>
<dbReference type="AlphaFoldDB" id="E1SN71"/>
<dbReference type="GO" id="GO:0006260">
    <property type="term" value="P:DNA replication"/>
    <property type="evidence" value="ECO:0007669"/>
    <property type="project" value="UniProtKB-KW"/>
</dbReference>
<feature type="domain" description="Nudix hydrolase" evidence="20">
    <location>
        <begin position="14"/>
        <end position="140"/>
    </location>
</feature>
<organism evidence="21 22">
    <name type="scientific">Ferrimonas balearica (strain DSM 9799 / CCM 4581 / KCTC 23876 / PAT)</name>
    <dbReference type="NCBI Taxonomy" id="550540"/>
    <lineage>
        <taxon>Bacteria</taxon>
        <taxon>Pseudomonadati</taxon>
        <taxon>Pseudomonadota</taxon>
        <taxon>Gammaproteobacteria</taxon>
        <taxon>Alteromonadales</taxon>
        <taxon>Ferrimonadaceae</taxon>
        <taxon>Ferrimonas</taxon>
    </lineage>
</organism>
<dbReference type="Gene3D" id="3.90.79.10">
    <property type="entry name" value="Nucleoside Triphosphate Pyrophosphohydrolase"/>
    <property type="match status" value="1"/>
</dbReference>
<evidence type="ECO:0000256" key="9">
    <source>
        <dbReference type="ARBA" id="ARBA00023204"/>
    </source>
</evidence>
<dbReference type="SUPFAM" id="SSF55811">
    <property type="entry name" value="Nudix"/>
    <property type="match status" value="1"/>
</dbReference>
<evidence type="ECO:0000256" key="12">
    <source>
        <dbReference type="ARBA" id="ARBA00038905"/>
    </source>
</evidence>
<dbReference type="STRING" id="550540.Fbal_0356"/>
<dbReference type="GO" id="GO:0044715">
    <property type="term" value="F:8-oxo-dGDP phosphatase activity"/>
    <property type="evidence" value="ECO:0007669"/>
    <property type="project" value="TreeGrafter"/>
</dbReference>
<feature type="binding site" evidence="17">
    <location>
        <position position="35"/>
    </location>
    <ligand>
        <name>8-oxo-dGTP</name>
        <dbReference type="ChEBI" id="CHEBI:77896"/>
    </ligand>
</feature>
<feature type="binding site" evidence="18">
    <location>
        <position position="69"/>
    </location>
    <ligand>
        <name>Mg(2+)</name>
        <dbReference type="ChEBI" id="CHEBI:18420"/>
    </ligand>
</feature>
<feature type="transmembrane region" description="Helical" evidence="19">
    <location>
        <begin position="15"/>
        <end position="33"/>
    </location>
</feature>
<dbReference type="EC" id="3.6.1.55" evidence="12"/>
<evidence type="ECO:0000256" key="7">
    <source>
        <dbReference type="ARBA" id="ARBA00022801"/>
    </source>
</evidence>
<dbReference type="FunFam" id="3.90.79.10:FF:000014">
    <property type="entry name" value="8-oxo-dGTP diphosphatase MutT"/>
    <property type="match status" value="1"/>
</dbReference>
<dbReference type="InterPro" id="IPR015797">
    <property type="entry name" value="NUDIX_hydrolase-like_dom_sf"/>
</dbReference>
<dbReference type="Pfam" id="PF14815">
    <property type="entry name" value="NUDIX_4"/>
    <property type="match status" value="1"/>
</dbReference>
<evidence type="ECO:0000256" key="11">
    <source>
        <dbReference type="ARBA" id="ARBA00036904"/>
    </source>
</evidence>
<evidence type="ECO:0000256" key="3">
    <source>
        <dbReference type="ARBA" id="ARBA00022457"/>
    </source>
</evidence>
<keyword evidence="19" id="KW-0472">Membrane</keyword>
<dbReference type="GO" id="GO:0046872">
    <property type="term" value="F:metal ion binding"/>
    <property type="evidence" value="ECO:0007669"/>
    <property type="project" value="UniProtKB-KW"/>
</dbReference>
<evidence type="ECO:0000256" key="8">
    <source>
        <dbReference type="ARBA" id="ARBA00022842"/>
    </source>
</evidence>
<dbReference type="InterPro" id="IPR029119">
    <property type="entry name" value="MutY_C"/>
</dbReference>